<keyword evidence="2" id="KW-1185">Reference proteome</keyword>
<comment type="caution">
    <text evidence="1">The sequence shown here is derived from an EMBL/GenBank/DDBJ whole genome shotgun (WGS) entry which is preliminary data.</text>
</comment>
<organism evidence="1 2">
    <name type="scientific">Tropilaelaps mercedesae</name>
    <dbReference type="NCBI Taxonomy" id="418985"/>
    <lineage>
        <taxon>Eukaryota</taxon>
        <taxon>Metazoa</taxon>
        <taxon>Ecdysozoa</taxon>
        <taxon>Arthropoda</taxon>
        <taxon>Chelicerata</taxon>
        <taxon>Arachnida</taxon>
        <taxon>Acari</taxon>
        <taxon>Parasitiformes</taxon>
        <taxon>Mesostigmata</taxon>
        <taxon>Gamasina</taxon>
        <taxon>Dermanyssoidea</taxon>
        <taxon>Laelapidae</taxon>
        <taxon>Tropilaelaps</taxon>
    </lineage>
</organism>
<dbReference type="Proteomes" id="UP000192247">
    <property type="component" value="Unassembled WGS sequence"/>
</dbReference>
<proteinExistence type="predicted"/>
<sequence>MPLEEPSLFDGIAPQELDRVFESRHPLRHKSVSCFQLKTCPSVPKWRVWSRSFVTTFLRINSTKLKGFSLEGRLDIWPFRSPLRA</sequence>
<name>A0A1V9XQF6_9ACAR</name>
<dbReference type="EMBL" id="MNPL01005915">
    <property type="protein sequence ID" value="OQR75729.1"/>
    <property type="molecule type" value="Genomic_DNA"/>
</dbReference>
<dbReference type="InParanoid" id="A0A1V9XQF6"/>
<evidence type="ECO:0000313" key="1">
    <source>
        <dbReference type="EMBL" id="OQR75729.1"/>
    </source>
</evidence>
<protein>
    <submittedName>
        <fullName evidence="1">Uncharacterized protein</fullName>
    </submittedName>
</protein>
<dbReference type="AlphaFoldDB" id="A0A1V9XQF6"/>
<gene>
    <name evidence="1" type="ORF">BIW11_08235</name>
</gene>
<evidence type="ECO:0000313" key="2">
    <source>
        <dbReference type="Proteomes" id="UP000192247"/>
    </source>
</evidence>
<reference evidence="1 2" key="1">
    <citation type="journal article" date="2017" name="Gigascience">
        <title>Draft genome of the honey bee ectoparasitic mite, Tropilaelaps mercedesae, is shaped by the parasitic life history.</title>
        <authorList>
            <person name="Dong X."/>
            <person name="Armstrong S.D."/>
            <person name="Xia D."/>
            <person name="Makepeace B.L."/>
            <person name="Darby A.C."/>
            <person name="Kadowaki T."/>
        </authorList>
    </citation>
    <scope>NUCLEOTIDE SEQUENCE [LARGE SCALE GENOMIC DNA]</scope>
    <source>
        <strain evidence="1">Wuxi-XJTLU</strain>
    </source>
</reference>
<accession>A0A1V9XQF6</accession>